<evidence type="ECO:0000313" key="7">
    <source>
        <dbReference type="Proteomes" id="UP001457282"/>
    </source>
</evidence>
<comment type="caution">
    <text evidence="6">The sequence shown here is derived from an EMBL/GenBank/DDBJ whole genome shotgun (WGS) entry which is preliminary data.</text>
</comment>
<sequence>MEDAKLYARCTYMLQTTMFFLDVKMNFDDISREICFGFKFLKAGSFDLRYTLPGYPSCILESDRDVKLMFRSLVECKVSSVDILARDCGGSSTVTSGGTSLFDDGSLYLSTASKNDSIDENEYLGCFRPEAAKSYLSNEWHGYISYVGQKFEGGVLEFRDKLCKFAIESGFMFAYKRNCPSRVIAHCSKRHCDGCQWFVRALKNNVNGFFYIKELNNIHTCKGVLRQQKSQLLGSHIVKSVISDELKSNPGVKPKEIISRFKNSFGLDVSYKIAWYGRELARKSLHGDDGDSYSQLAWYQSAVLSTNPGSYCILESNPLTNRFERFFICFAGCIEGFKSCIPLLFVDAAHLKSKFKGYMLCATGKNGNQEFFPFAFAVVDSENDANWNWFFSHLYNILLPQGRTVTFVTDRHVGLLNAVAKHFPDSPHSYCYYHLRENVRGLYRKQSQSYFIDKIIDEFMKVAYAPTERSYYYNLANLEKEGGVPIKNFLEKLPLDKWCNAFFKGNRYGEMANSIAESFNSWTKELRELPIFEMLDGIRVKIMENMATRRIACERWTTILCPHMEDVLKKTMDIGRHWSVSMSTPTVYEVHAQKSVAVDLENMTCSCRQWQIHSFPCAHAFAAIQKVGIEPVYTYIEWFYSCSSYKESYAHGINPIPTIEKFYEDSSSIGAVVKPPLTKRPSGRPKTVRMKAAAEGGKRRPMKCGRCGVVGRHNKITCTAPI</sequence>
<protein>
    <recommendedName>
        <fullName evidence="5">SWIM-type domain-containing protein</fullName>
    </recommendedName>
</protein>
<dbReference type="Proteomes" id="UP001457282">
    <property type="component" value="Unassembled WGS sequence"/>
</dbReference>
<evidence type="ECO:0000313" key="6">
    <source>
        <dbReference type="EMBL" id="KAK9911643.1"/>
    </source>
</evidence>
<evidence type="ECO:0000256" key="4">
    <source>
        <dbReference type="PROSITE-ProRule" id="PRU00325"/>
    </source>
</evidence>
<evidence type="ECO:0000256" key="3">
    <source>
        <dbReference type="ARBA" id="ARBA00022833"/>
    </source>
</evidence>
<gene>
    <name evidence="6" type="ORF">M0R45_035539</name>
</gene>
<keyword evidence="2 4" id="KW-0863">Zinc-finger</keyword>
<dbReference type="InterPro" id="IPR007527">
    <property type="entry name" value="Znf_SWIM"/>
</dbReference>
<dbReference type="AlphaFoldDB" id="A0AAW1VWB2"/>
<dbReference type="GO" id="GO:0008270">
    <property type="term" value="F:zinc ion binding"/>
    <property type="evidence" value="ECO:0007669"/>
    <property type="project" value="UniProtKB-KW"/>
</dbReference>
<dbReference type="SMART" id="SM00575">
    <property type="entry name" value="ZnF_PMZ"/>
    <property type="match status" value="1"/>
</dbReference>
<dbReference type="EMBL" id="JBEDUW010000007">
    <property type="protein sequence ID" value="KAK9911643.1"/>
    <property type="molecule type" value="Genomic_DNA"/>
</dbReference>
<keyword evidence="1" id="KW-0479">Metal-binding</keyword>
<reference evidence="6 7" key="1">
    <citation type="journal article" date="2023" name="G3 (Bethesda)">
        <title>A chromosome-length genome assembly and annotation of blackberry (Rubus argutus, cv. 'Hillquist').</title>
        <authorList>
            <person name="Bruna T."/>
            <person name="Aryal R."/>
            <person name="Dudchenko O."/>
            <person name="Sargent D.J."/>
            <person name="Mead D."/>
            <person name="Buti M."/>
            <person name="Cavallini A."/>
            <person name="Hytonen T."/>
            <person name="Andres J."/>
            <person name="Pham M."/>
            <person name="Weisz D."/>
            <person name="Mascagni F."/>
            <person name="Usai G."/>
            <person name="Natali L."/>
            <person name="Bassil N."/>
            <person name="Fernandez G.E."/>
            <person name="Lomsadze A."/>
            <person name="Armour M."/>
            <person name="Olukolu B."/>
            <person name="Poorten T."/>
            <person name="Britton C."/>
            <person name="Davik J."/>
            <person name="Ashrafi H."/>
            <person name="Aiden E.L."/>
            <person name="Borodovsky M."/>
            <person name="Worthington M."/>
        </authorList>
    </citation>
    <scope>NUCLEOTIDE SEQUENCE [LARGE SCALE GENOMIC DNA]</scope>
    <source>
        <strain evidence="6">PI 553951</strain>
    </source>
</reference>
<organism evidence="6 7">
    <name type="scientific">Rubus argutus</name>
    <name type="common">Southern blackberry</name>
    <dbReference type="NCBI Taxonomy" id="59490"/>
    <lineage>
        <taxon>Eukaryota</taxon>
        <taxon>Viridiplantae</taxon>
        <taxon>Streptophyta</taxon>
        <taxon>Embryophyta</taxon>
        <taxon>Tracheophyta</taxon>
        <taxon>Spermatophyta</taxon>
        <taxon>Magnoliopsida</taxon>
        <taxon>eudicotyledons</taxon>
        <taxon>Gunneridae</taxon>
        <taxon>Pentapetalae</taxon>
        <taxon>rosids</taxon>
        <taxon>fabids</taxon>
        <taxon>Rosales</taxon>
        <taxon>Rosaceae</taxon>
        <taxon>Rosoideae</taxon>
        <taxon>Rosoideae incertae sedis</taxon>
        <taxon>Rubus</taxon>
    </lineage>
</organism>
<dbReference type="PANTHER" id="PTHR31973:SF166">
    <property type="entry name" value="OS10G0104700 PROTEIN"/>
    <property type="match status" value="1"/>
</dbReference>
<dbReference type="PANTHER" id="PTHR31973">
    <property type="entry name" value="POLYPROTEIN, PUTATIVE-RELATED"/>
    <property type="match status" value="1"/>
</dbReference>
<dbReference type="PROSITE" id="PS50966">
    <property type="entry name" value="ZF_SWIM"/>
    <property type="match status" value="1"/>
</dbReference>
<dbReference type="InterPro" id="IPR018289">
    <property type="entry name" value="MULE_transposase_dom"/>
</dbReference>
<keyword evidence="3" id="KW-0862">Zinc</keyword>
<evidence type="ECO:0000256" key="2">
    <source>
        <dbReference type="ARBA" id="ARBA00022771"/>
    </source>
</evidence>
<dbReference type="Pfam" id="PF03108">
    <property type="entry name" value="DBD_Tnp_Mut"/>
    <property type="match status" value="1"/>
</dbReference>
<dbReference type="Pfam" id="PF10551">
    <property type="entry name" value="MULE"/>
    <property type="match status" value="1"/>
</dbReference>
<dbReference type="InterPro" id="IPR006564">
    <property type="entry name" value="Znf_PMZ"/>
</dbReference>
<evidence type="ECO:0000256" key="1">
    <source>
        <dbReference type="ARBA" id="ARBA00022723"/>
    </source>
</evidence>
<dbReference type="InterPro" id="IPR004332">
    <property type="entry name" value="Transposase_MuDR"/>
</dbReference>
<keyword evidence="7" id="KW-1185">Reference proteome</keyword>
<name>A0AAW1VWB2_RUBAR</name>
<proteinExistence type="predicted"/>
<feature type="domain" description="SWIM-type" evidence="5">
    <location>
        <begin position="594"/>
        <end position="628"/>
    </location>
</feature>
<dbReference type="Pfam" id="PF04434">
    <property type="entry name" value="SWIM"/>
    <property type="match status" value="1"/>
</dbReference>
<evidence type="ECO:0000259" key="5">
    <source>
        <dbReference type="PROSITE" id="PS50966"/>
    </source>
</evidence>
<accession>A0AAW1VWB2</accession>